<dbReference type="EMBL" id="OR769219">
    <property type="protein sequence ID" value="WQJ51549.1"/>
    <property type="molecule type" value="Genomic_DNA"/>
</dbReference>
<evidence type="ECO:0000313" key="1">
    <source>
        <dbReference type="EMBL" id="WQJ51549.1"/>
    </source>
</evidence>
<evidence type="ECO:0000313" key="2">
    <source>
        <dbReference type="Proteomes" id="UP001348805"/>
    </source>
</evidence>
<sequence>MVNAELDEIVKQIINIFGKHIECVSLSGKSYATGHENYYDLIFRNTTSYTARMFGYQYRKFLNELALLTNGEVKKTNSFSGFVYYWFPGFLFKKDNLKIEFGRKGWDKHRGDDSTTCFYMTTNNKYLIEEITNFILKDRDNLRILKKNNYE</sequence>
<dbReference type="Proteomes" id="UP001348805">
    <property type="component" value="Segment"/>
</dbReference>
<reference evidence="1 2" key="1">
    <citation type="submission" date="2023-11" db="EMBL/GenBank/DDBJ databases">
        <authorList>
            <person name="Cook R."/>
            <person name="Crisci M."/>
            <person name="Pye H."/>
            <person name="Adriaenssens E."/>
            <person name="Santini J."/>
        </authorList>
    </citation>
    <scope>NUCLEOTIDE SEQUENCE [LARGE SCALE GENOMIC DNA]</scope>
    <source>
        <strain evidence="1">Lak_Megaphage_RVC_AP3_GC26</strain>
    </source>
</reference>
<protein>
    <submittedName>
        <fullName evidence="1">Uncharacterized protein</fullName>
    </submittedName>
</protein>
<proteinExistence type="predicted"/>
<accession>A0ABZ0Z3I8</accession>
<organism evidence="1 2">
    <name type="scientific">phage Lak_Megaphage_RVC_AP3_GC26</name>
    <dbReference type="NCBI Taxonomy" id="3109225"/>
    <lineage>
        <taxon>Viruses</taxon>
        <taxon>Duplodnaviria</taxon>
        <taxon>Heunggongvirae</taxon>
        <taxon>Uroviricota</taxon>
        <taxon>Caudoviricetes</taxon>
        <taxon>Caudoviricetes code 15 clade</taxon>
    </lineage>
</organism>
<name>A0ABZ0Z3I8_9CAUD</name>
<keyword evidence="2" id="KW-1185">Reference proteome</keyword>